<keyword evidence="7" id="KW-0479">Metal-binding</keyword>
<evidence type="ECO:0000259" key="15">
    <source>
        <dbReference type="PROSITE" id="PS51918"/>
    </source>
</evidence>
<dbReference type="InterPro" id="IPR007197">
    <property type="entry name" value="rSAM"/>
</dbReference>
<feature type="domain" description="Radical SAM core" evidence="15">
    <location>
        <begin position="136"/>
        <end position="366"/>
    </location>
</feature>
<evidence type="ECO:0000256" key="11">
    <source>
        <dbReference type="ARBA" id="ARBA00051661"/>
    </source>
</evidence>
<evidence type="ECO:0000313" key="16">
    <source>
        <dbReference type="EMBL" id="ATQ44483.1"/>
    </source>
</evidence>
<feature type="domain" description="TRAM" evidence="13">
    <location>
        <begin position="369"/>
        <end position="423"/>
    </location>
</feature>
<dbReference type="SMART" id="SM00729">
    <property type="entry name" value="Elp3"/>
    <property type="match status" value="1"/>
</dbReference>
<keyword evidence="4" id="KW-0004">4Fe-4S</keyword>
<dbReference type="GO" id="GO:0046872">
    <property type="term" value="F:metal ion binding"/>
    <property type="evidence" value="ECO:0007669"/>
    <property type="project" value="UniProtKB-KW"/>
</dbReference>
<dbReference type="Gene3D" id="3.40.50.12160">
    <property type="entry name" value="Methylthiotransferase, N-terminal domain"/>
    <property type="match status" value="1"/>
</dbReference>
<dbReference type="Pfam" id="PF00919">
    <property type="entry name" value="UPF0004"/>
    <property type="match status" value="1"/>
</dbReference>
<dbReference type="PROSITE" id="PS01278">
    <property type="entry name" value="MTTASE_RADICAL"/>
    <property type="match status" value="1"/>
</dbReference>
<keyword evidence="9" id="KW-0411">Iron-sulfur</keyword>
<dbReference type="PANTHER" id="PTHR11918">
    <property type="entry name" value="RADICAL SAM PROTEINS"/>
    <property type="match status" value="1"/>
</dbReference>
<dbReference type="InterPro" id="IPR006638">
    <property type="entry name" value="Elp3/MiaA/NifB-like_rSAM"/>
</dbReference>
<dbReference type="PROSITE" id="PS50926">
    <property type="entry name" value="TRAM"/>
    <property type="match status" value="1"/>
</dbReference>
<dbReference type="KEGG" id="cmb:CSW64_19880"/>
<evidence type="ECO:0000256" key="5">
    <source>
        <dbReference type="ARBA" id="ARBA00022679"/>
    </source>
</evidence>
<reference evidence="16 17" key="1">
    <citation type="submission" date="2017-10" db="EMBL/GenBank/DDBJ databases">
        <title>Genome sequence of Caulobacter mirabilis FWC38.</title>
        <authorList>
            <person name="Fiebig A."/>
            <person name="Crosson S."/>
        </authorList>
    </citation>
    <scope>NUCLEOTIDE SEQUENCE [LARGE SCALE GENOMIC DNA]</scope>
    <source>
        <strain evidence="16 17">FWC 38</strain>
    </source>
</reference>
<dbReference type="InterPro" id="IPR005839">
    <property type="entry name" value="Methylthiotransferase"/>
</dbReference>
<dbReference type="PROSITE" id="PS51449">
    <property type="entry name" value="MTTASE_N"/>
    <property type="match status" value="1"/>
</dbReference>
<keyword evidence="5 16" id="KW-0808">Transferase</keyword>
<comment type="function">
    <text evidence="2">Catalyzes the methylthiolation of N6-threonylcarbamoyladenosine (t(6)A), leading to the formation of 2-methylthio-N6-threonylcarbamoyladenosine (ms(2)t(6)A) at position 37 in tRNAs that read codons beginning with adenine.</text>
</comment>
<keyword evidence="17" id="KW-1185">Reference proteome</keyword>
<evidence type="ECO:0000256" key="9">
    <source>
        <dbReference type="ARBA" id="ARBA00023014"/>
    </source>
</evidence>
<dbReference type="InterPro" id="IPR058240">
    <property type="entry name" value="rSAM_sf"/>
</dbReference>
<evidence type="ECO:0000256" key="12">
    <source>
        <dbReference type="SAM" id="Coils"/>
    </source>
</evidence>
<dbReference type="Pfam" id="PF04055">
    <property type="entry name" value="Radical_SAM"/>
    <property type="match status" value="1"/>
</dbReference>
<evidence type="ECO:0000256" key="6">
    <source>
        <dbReference type="ARBA" id="ARBA00022691"/>
    </source>
</evidence>
<dbReference type="NCBIfam" id="TIGR01579">
    <property type="entry name" value="MiaB-like-C"/>
    <property type="match status" value="1"/>
</dbReference>
<dbReference type="GO" id="GO:0051539">
    <property type="term" value="F:4 iron, 4 sulfur cluster binding"/>
    <property type="evidence" value="ECO:0007669"/>
    <property type="project" value="UniProtKB-KW"/>
</dbReference>
<dbReference type="RefSeq" id="WP_099623731.1">
    <property type="nucleotide sequence ID" value="NZ_CP024201.1"/>
</dbReference>
<feature type="coiled-coil region" evidence="12">
    <location>
        <begin position="23"/>
        <end position="69"/>
    </location>
</feature>
<sequence length="423" mass="45821">MTASAPIPAAPDDVEVVTFGCRLNAYESEAIRARAEADGLADAVVFNTCAVTNEAVRQARQAIRKARRERPGARLIVTGCAAQIDPQAFAAMPEVDLVLGNAEKAAPGALADTSARVRVNDIMSVRETAGHLVDGLKDRARAYVEVQNGCDHRCTFCIIPYGRGNSRSAAAGEIVEQVRRLTAEGYREVVLTGVDITSWGLDLPGQPTLGQLVSRILKLVPTLPRLRLSSIDAAEIDPDLMRCLAEEPRLMPYLHLSLQAGDDLILKRMKRRHLRADALKLVESVRAVRPDTAFGADLIAGFPTESEAAFENTLKLVEEAGLSFLHVFPYSARPGTPAARMPPVKGPVIKDRARRLRQAGDAALQRHLERQVGRVLNGLVEREGFARADDFTEIVFTGEAPQGEIVAMRVTGVDGTRVTAELA</sequence>
<evidence type="ECO:0000256" key="4">
    <source>
        <dbReference type="ARBA" id="ARBA00022485"/>
    </source>
</evidence>
<dbReference type="SUPFAM" id="SSF102114">
    <property type="entry name" value="Radical SAM enzymes"/>
    <property type="match status" value="1"/>
</dbReference>
<dbReference type="CDD" id="cd01335">
    <property type="entry name" value="Radical_SAM"/>
    <property type="match status" value="1"/>
</dbReference>
<dbReference type="OrthoDB" id="9805215at2"/>
<keyword evidence="6" id="KW-0949">S-adenosyl-L-methionine</keyword>
<dbReference type="NCBIfam" id="TIGR00089">
    <property type="entry name" value="MiaB/RimO family radical SAM methylthiotransferase"/>
    <property type="match status" value="1"/>
</dbReference>
<keyword evidence="12" id="KW-0175">Coiled coil</keyword>
<name>A0A2D2B2J8_9CAUL</name>
<dbReference type="InterPro" id="IPR023404">
    <property type="entry name" value="rSAM_horseshoe"/>
</dbReference>
<dbReference type="AlphaFoldDB" id="A0A2D2B2J8"/>
<dbReference type="InterPro" id="IPR002792">
    <property type="entry name" value="TRAM_dom"/>
</dbReference>
<keyword evidence="8" id="KW-0408">Iron</keyword>
<dbReference type="Proteomes" id="UP000228945">
    <property type="component" value="Chromosome"/>
</dbReference>
<dbReference type="EC" id="2.8.4.5" evidence="3"/>
<organism evidence="16 17">
    <name type="scientific">Caulobacter mirabilis</name>
    <dbReference type="NCBI Taxonomy" id="69666"/>
    <lineage>
        <taxon>Bacteria</taxon>
        <taxon>Pseudomonadati</taxon>
        <taxon>Pseudomonadota</taxon>
        <taxon>Alphaproteobacteria</taxon>
        <taxon>Caulobacterales</taxon>
        <taxon>Caulobacteraceae</taxon>
        <taxon>Caulobacter</taxon>
    </lineage>
</organism>
<feature type="domain" description="MTTase N-terminal" evidence="14">
    <location>
        <begin position="12"/>
        <end position="115"/>
    </location>
</feature>
<evidence type="ECO:0000256" key="7">
    <source>
        <dbReference type="ARBA" id="ARBA00022723"/>
    </source>
</evidence>
<protein>
    <recommendedName>
        <fullName evidence="3">tRNA (N(6)-L-threonylcarbamoyladenosine(37)-C(2))-methylthiotransferase</fullName>
        <ecNumber evidence="3">2.8.4.5</ecNumber>
    </recommendedName>
    <alternativeName>
        <fullName evidence="10">tRNA-t(6)A37 methylthiotransferase</fullName>
    </alternativeName>
</protein>
<dbReference type="InterPro" id="IPR038135">
    <property type="entry name" value="Methylthiotransferase_N_sf"/>
</dbReference>
<proteinExistence type="predicted"/>
<dbReference type="InterPro" id="IPR020612">
    <property type="entry name" value="Methylthiotransferase_CS"/>
</dbReference>
<evidence type="ECO:0000256" key="3">
    <source>
        <dbReference type="ARBA" id="ARBA00013273"/>
    </source>
</evidence>
<evidence type="ECO:0000256" key="10">
    <source>
        <dbReference type="ARBA" id="ARBA00031213"/>
    </source>
</evidence>
<dbReference type="InterPro" id="IPR013848">
    <property type="entry name" value="Methylthiotransferase_N"/>
</dbReference>
<evidence type="ECO:0000259" key="14">
    <source>
        <dbReference type="PROSITE" id="PS51449"/>
    </source>
</evidence>
<evidence type="ECO:0000259" key="13">
    <source>
        <dbReference type="PROSITE" id="PS50926"/>
    </source>
</evidence>
<accession>A0A2D2B2J8</accession>
<dbReference type="Gene3D" id="3.80.30.20">
    <property type="entry name" value="tm_1862 like domain"/>
    <property type="match status" value="1"/>
</dbReference>
<gene>
    <name evidence="16" type="ORF">CSW64_19880</name>
</gene>
<evidence type="ECO:0000313" key="17">
    <source>
        <dbReference type="Proteomes" id="UP000228945"/>
    </source>
</evidence>
<dbReference type="InterPro" id="IPR006467">
    <property type="entry name" value="MiaB-like_bact"/>
</dbReference>
<evidence type="ECO:0000256" key="2">
    <source>
        <dbReference type="ARBA" id="ARBA00002399"/>
    </source>
</evidence>
<dbReference type="SFLD" id="SFLDS00029">
    <property type="entry name" value="Radical_SAM"/>
    <property type="match status" value="1"/>
</dbReference>
<dbReference type="PANTHER" id="PTHR11918:SF45">
    <property type="entry name" value="THREONYLCARBAMOYLADENOSINE TRNA METHYLTHIOTRANSFERASE"/>
    <property type="match status" value="1"/>
</dbReference>
<comment type="catalytic activity">
    <reaction evidence="11">
        <text>N(6)-L-threonylcarbamoyladenosine(37) in tRNA + (sulfur carrier)-SH + AH2 + 2 S-adenosyl-L-methionine = 2-methylsulfanyl-N(6)-L-threonylcarbamoyladenosine(37) in tRNA + (sulfur carrier)-H + 5'-deoxyadenosine + L-methionine + A + S-adenosyl-L-homocysteine + 2 H(+)</text>
        <dbReference type="Rhea" id="RHEA:37075"/>
        <dbReference type="Rhea" id="RHEA-COMP:10163"/>
        <dbReference type="Rhea" id="RHEA-COMP:11092"/>
        <dbReference type="Rhea" id="RHEA-COMP:14737"/>
        <dbReference type="Rhea" id="RHEA-COMP:14739"/>
        <dbReference type="ChEBI" id="CHEBI:13193"/>
        <dbReference type="ChEBI" id="CHEBI:15378"/>
        <dbReference type="ChEBI" id="CHEBI:17319"/>
        <dbReference type="ChEBI" id="CHEBI:17499"/>
        <dbReference type="ChEBI" id="CHEBI:29917"/>
        <dbReference type="ChEBI" id="CHEBI:57844"/>
        <dbReference type="ChEBI" id="CHEBI:57856"/>
        <dbReference type="ChEBI" id="CHEBI:59789"/>
        <dbReference type="ChEBI" id="CHEBI:64428"/>
        <dbReference type="ChEBI" id="CHEBI:74418"/>
        <dbReference type="ChEBI" id="CHEBI:74420"/>
        <dbReference type="EC" id="2.8.4.5"/>
    </reaction>
</comment>
<dbReference type="PROSITE" id="PS51918">
    <property type="entry name" value="RADICAL_SAM"/>
    <property type="match status" value="1"/>
</dbReference>
<evidence type="ECO:0000256" key="1">
    <source>
        <dbReference type="ARBA" id="ARBA00001966"/>
    </source>
</evidence>
<dbReference type="GO" id="GO:0035598">
    <property type="term" value="F:tRNA (N(6)-L-threonylcarbamoyladenosine(37)-C(2))-methylthiotransferase activity"/>
    <property type="evidence" value="ECO:0007669"/>
    <property type="project" value="UniProtKB-EC"/>
</dbReference>
<evidence type="ECO:0000256" key="8">
    <source>
        <dbReference type="ARBA" id="ARBA00023004"/>
    </source>
</evidence>
<dbReference type="EMBL" id="CP024201">
    <property type="protein sequence ID" value="ATQ44483.1"/>
    <property type="molecule type" value="Genomic_DNA"/>
</dbReference>
<dbReference type="SFLD" id="SFLDG01082">
    <property type="entry name" value="B12-binding_domain_containing"/>
    <property type="match status" value="1"/>
</dbReference>
<comment type="cofactor">
    <cofactor evidence="1">
        <name>[4Fe-4S] cluster</name>
        <dbReference type="ChEBI" id="CHEBI:49883"/>
    </cofactor>
</comment>